<dbReference type="AlphaFoldDB" id="A0A1C3E687"/>
<protein>
    <submittedName>
        <fullName evidence="1">Uncharacterized protein</fullName>
    </submittedName>
</protein>
<reference evidence="1 2" key="1">
    <citation type="submission" date="2016-05" db="EMBL/GenBank/DDBJ databases">
        <title>Genomic and physiological characterization of Planctopirus sp. isolated from fresh water lake.</title>
        <authorList>
            <person name="Subhash Y."/>
            <person name="Ramana C."/>
        </authorList>
    </citation>
    <scope>NUCLEOTIDE SEQUENCE [LARGE SCALE GENOMIC DNA]</scope>
    <source>
        <strain evidence="1 2">JC280</strain>
    </source>
</reference>
<evidence type="ECO:0000313" key="2">
    <source>
        <dbReference type="Proteomes" id="UP000094828"/>
    </source>
</evidence>
<organism evidence="1 2">
    <name type="scientific">Planctopirus hydrillae</name>
    <dbReference type="NCBI Taxonomy" id="1841610"/>
    <lineage>
        <taxon>Bacteria</taxon>
        <taxon>Pseudomonadati</taxon>
        <taxon>Planctomycetota</taxon>
        <taxon>Planctomycetia</taxon>
        <taxon>Planctomycetales</taxon>
        <taxon>Planctomycetaceae</taxon>
        <taxon>Planctopirus</taxon>
    </lineage>
</organism>
<dbReference type="Proteomes" id="UP000094828">
    <property type="component" value="Unassembled WGS sequence"/>
</dbReference>
<dbReference type="STRING" id="1841610.A6X21_10985"/>
<sequence length="134" mass="15249">MSRDDLIKLANEIQDARDQGQNHSHLLSKLQSQVAYPKIEELFVGDYSADYIVDFSLGWRSVWPRISKQEMITLTERLMQADGTPVELALMTLLFDANCIHSAKNGLLYYPEEYFENNPDPSPSEIVEKALTIG</sequence>
<dbReference type="EMBL" id="LYDR01000151">
    <property type="protein sequence ID" value="ODA28765.1"/>
    <property type="molecule type" value="Genomic_DNA"/>
</dbReference>
<name>A0A1C3E687_9PLAN</name>
<keyword evidence="2" id="KW-1185">Reference proteome</keyword>
<gene>
    <name evidence="1" type="ORF">A6X21_10985</name>
</gene>
<dbReference type="RefSeq" id="WP_068850994.1">
    <property type="nucleotide sequence ID" value="NZ_LYDR01000151.1"/>
</dbReference>
<comment type="caution">
    <text evidence="1">The sequence shown here is derived from an EMBL/GenBank/DDBJ whole genome shotgun (WGS) entry which is preliminary data.</text>
</comment>
<accession>A0A1C3E687</accession>
<proteinExistence type="predicted"/>
<evidence type="ECO:0000313" key="1">
    <source>
        <dbReference type="EMBL" id="ODA28765.1"/>
    </source>
</evidence>